<keyword evidence="6" id="KW-1185">Reference proteome</keyword>
<dbReference type="GO" id="GO:1904680">
    <property type="term" value="F:peptide transmembrane transporter activity"/>
    <property type="evidence" value="ECO:0007669"/>
    <property type="project" value="TreeGrafter"/>
</dbReference>
<name>A0A6A9QD67_ACIIN</name>
<evidence type="ECO:0000256" key="2">
    <source>
        <dbReference type="ARBA" id="ARBA00022448"/>
    </source>
</evidence>
<dbReference type="Gene3D" id="3.10.105.10">
    <property type="entry name" value="Dipeptide-binding Protein, Domain 3"/>
    <property type="match status" value="1"/>
</dbReference>
<dbReference type="InterPro" id="IPR039424">
    <property type="entry name" value="SBP_5"/>
</dbReference>
<evidence type="ECO:0000313" key="6">
    <source>
        <dbReference type="Proteomes" id="UP000440125"/>
    </source>
</evidence>
<gene>
    <name evidence="5" type="ORF">D1867_07775</name>
</gene>
<comment type="caution">
    <text evidence="5">The sequence shown here is derived from an EMBL/GenBank/DDBJ whole genome shotgun (WGS) entry which is preliminary data.</text>
</comment>
<evidence type="ECO:0000313" key="5">
    <source>
        <dbReference type="EMBL" id="MUM65131.1"/>
    </source>
</evidence>
<dbReference type="SUPFAM" id="SSF53850">
    <property type="entry name" value="Periplasmic binding protein-like II"/>
    <property type="match status" value="1"/>
</dbReference>
<keyword evidence="4" id="KW-0812">Transmembrane</keyword>
<reference evidence="5 6" key="1">
    <citation type="submission" date="2019-10" db="EMBL/GenBank/DDBJ databases">
        <title>Genome Sequences from Six Type Strain Members of the Archaeal Family Sulfolobaceae: Acidianus ambivalens, Acidianus infernus, Metallosphaera prunae, Stygiolobus azoricus, Sulfolobus metallicus, and Sulfurisphaera ohwakuensis.</title>
        <authorList>
            <person name="Counts J.A."/>
            <person name="Kelly R.M."/>
        </authorList>
    </citation>
    <scope>NUCLEOTIDE SEQUENCE [LARGE SCALE GENOMIC DNA]</scope>
    <source>
        <strain evidence="5 6">DSM 3191</strain>
    </source>
</reference>
<keyword evidence="4" id="KW-1133">Transmembrane helix</keyword>
<feature type="transmembrane region" description="Helical" evidence="4">
    <location>
        <begin position="821"/>
        <end position="841"/>
    </location>
</feature>
<protein>
    <recommendedName>
        <fullName evidence="7">Solute-binding protein family 5 domain-containing protein</fullName>
    </recommendedName>
</protein>
<dbReference type="Proteomes" id="UP000440125">
    <property type="component" value="Unassembled WGS sequence"/>
</dbReference>
<dbReference type="EMBL" id="WFIY01000004">
    <property type="protein sequence ID" value="MUM65131.1"/>
    <property type="molecule type" value="Genomic_DNA"/>
</dbReference>
<dbReference type="RefSeq" id="WP_155863560.1">
    <property type="nucleotide sequence ID" value="NZ_WFIY01000004.1"/>
</dbReference>
<accession>A0A6A9QD67</accession>
<evidence type="ECO:0000256" key="4">
    <source>
        <dbReference type="SAM" id="Phobius"/>
    </source>
</evidence>
<dbReference type="AlphaFoldDB" id="A0A6A9QD67"/>
<proteinExistence type="inferred from homology"/>
<dbReference type="PANTHER" id="PTHR30290">
    <property type="entry name" value="PERIPLASMIC BINDING COMPONENT OF ABC TRANSPORTER"/>
    <property type="match status" value="1"/>
</dbReference>
<keyword evidence="2" id="KW-0813">Transport</keyword>
<evidence type="ECO:0000256" key="1">
    <source>
        <dbReference type="ARBA" id="ARBA00005695"/>
    </source>
</evidence>
<comment type="similarity">
    <text evidence="1">Belongs to the bacterial solute-binding protein 5 family.</text>
</comment>
<keyword evidence="4" id="KW-0472">Membrane</keyword>
<dbReference type="OrthoDB" id="194307at2157"/>
<dbReference type="GO" id="GO:0015833">
    <property type="term" value="P:peptide transport"/>
    <property type="evidence" value="ECO:0007669"/>
    <property type="project" value="TreeGrafter"/>
</dbReference>
<evidence type="ECO:0000256" key="3">
    <source>
        <dbReference type="ARBA" id="ARBA00022729"/>
    </source>
</evidence>
<dbReference type="PANTHER" id="PTHR30290:SF9">
    <property type="entry name" value="OLIGOPEPTIDE-BINDING PROTEIN APPA"/>
    <property type="match status" value="1"/>
</dbReference>
<sequence length="844" mass="93879">MKSKSIYFKILLLGIIVLLGGMIVSEAAGVFVAPSALKQHVTPAIDYCKFGPYLGSIIFLWNYTINTQIYECFLSGNIQLINALPASQFLSSCIETLEKLPSVSVYDEVTYSFIFFQFNFKYYPENNVYFRWAIASLINPACVESQILCNGLKGVPNGLYICPAVFPCLASNTTLISELYSIYSAHESYCPKRACQYLKDAGLVYNPSLGEWTYPNGTPVVIPVYIQEDFYNCKAWISMLEHNACEIHFGKNLEIIDYPGSCLGTDLSSLKYGLINFGYLSYTALIADYYSTLGPLAPIVEFNCYVNSTVNAQLSAAYTKDPTYSQALVNLANALVDLQWDEPWVILGWTTCITPAITNNYYGYVASPDEGYTLTYTDIHEGNTITGRLVEAMGTCGFKAPNMDILYCNFYSSSEIWDQGVPTPLTTPPSEPTPLGLQPYVANYKIIHLYNVTINGHKIINGTEIIFCFVHNATWINGMPLTALDYNFSIWYFDMPGYCPNNNPLGLNISHVYIGNYFGIPVYVNYSEIPNYAMKIVYGTMPSLVYSCVPANNIYEIKLYFNSTAACLLSASNEIIVPPCIYLNYKPCQYNPDYPSFVCLAYKGELPGGFPWYIYEWNYSIGAIVKPFVGNFLWNPLACTYNVTAGSVATITTKITQIIASPYIVVASNGTVIKTAPKPCCPITNATGYAEVWAYGSTTPIEKLNLIHVKGTDEYEVEVNTSYLKPNEFYVVFINATYYAPITVMGHTMMMPHYAYRWYAVYPYSPTVITITTYVSNISSLISCASKLTRYTYAPASLFSVTVNSTLLTYTPPSVPSVSSAVIAMIGITVVLALIGVAILIRFK</sequence>
<evidence type="ECO:0008006" key="7">
    <source>
        <dbReference type="Google" id="ProtNLM"/>
    </source>
</evidence>
<keyword evidence="3" id="KW-0732">Signal</keyword>
<organism evidence="5 6">
    <name type="scientific">Acidianus infernus</name>
    <dbReference type="NCBI Taxonomy" id="12915"/>
    <lineage>
        <taxon>Archaea</taxon>
        <taxon>Thermoproteota</taxon>
        <taxon>Thermoprotei</taxon>
        <taxon>Sulfolobales</taxon>
        <taxon>Sulfolobaceae</taxon>
        <taxon>Acidianus</taxon>
    </lineage>
</organism>